<keyword evidence="6" id="KW-0677">Repeat</keyword>
<dbReference type="CDD" id="cd11996">
    <property type="entry name" value="SH3_Intersectin2_5"/>
    <property type="match status" value="1"/>
</dbReference>
<sequence length="1669" mass="190449">MAGEHSHVYTVVYSTYVSGGPNMWAITSEERTKHDRQFDNLKPSGGYITGDQARNFFLQSGLPAPVLAEIWALSDLNKDGKMDQQEFSIAMKLIKLKLQGQQLPVVLPPIMKQPPMFSPLISARFGMGSMPNLSIPQPLPPAAPITSLSSATSGTNLPPLMMPAPLVPSVSTSSLPNGTASLIQPLSIPYSSSTLPHGSSYSLMMGGFGGASIQKAQSLIDLGSSSSTSSTASLSGNSPKTGTSEWAVPQPSRLKYRQKFNSLDKSMSGYLSGFQARNALLQSNLSQTQLATIWTLADIDGDGQLKAEEFILAMHLTDMAKAGQPLPLTLPPELVPPSFRGGKQIDSINGTLPSYQKIQEEEPQKKLPVTFEDKRKANYERGNMELEKRRQALMEQQQREAERKAQKEKEEWERKQRELQEQEWKKQVELEKRLEKQRELERQREEERRKEIERREAAKQELERQRRLEWERIRRQELLNQKNREQEEIVRLNSKKKSLHLELEALNGKHQQISGRLQDVRLKKQTQKTELEVLDKQCDLEIMEIKQLQQELQEYQNKLIYLVPEKQLLNERIKNMQFSNTPDSRVSLLHKKSLEKQELCQRLKEQLDLSEMDSYNDQLKELRETYNTQQLALEQLYKIKRDKLKEIERKRLELIQKKKLEDEAARKAKQGKENLWKENLRREEEEKQKRLQEEKSQEKIQEEERKAEEKQRKDKDTLKAEEKQRETASVLVNYRALYPFEARNHDEMSFNSGDIIQVDEKTIGEPGWLYGSFQGNFGWFPCNYVEKMPSSENEKAVSPKKALLPPTVSLSATSTSSEPPSSNQPASVTDYQNVSFSNLTVNTSWQKKSAFTRTVSPGSVSPIHGQGQVVENLKAQALCSWTAKKDNHLNFSKHDIITVLEQQENWWFGEVHGGRGWFPKSYVKIIPGSEVKREEPEALYAAINKKPTSAAYSVGEEYIALYPYSSVEPGDLTFTEGEEILVTQKDGEWWTGSIGDRSGIFPSNYVKPKDQESFGSASKSGASNKKPEIAQVTSAYVASGSEQLSLAPGQLILILKKNTSGWWQGELQARGKKRQKGWFPASHVKLLGPSSERATPAFHPVCQVIAMYDYAANNEDELSFSKGQLINVMNKDDPDWWQGEINGVTGLFPSNYVKMTTDSDPSQQWCADLQTLDTMQPIERKRQGYIHELIQTEERYMADLQLVVEVFQKRMAESGFLTEGEMALIFVNWKELIMSNTKLLKALRVRKKTGGEKMPVQMVGDILAAELSHMQAYIRFCSCQLNGAALLQQKTDEDTDFKEFLKKLASDPRCKGMPLSSFLLKPMQRITRYPLLIRSILENTPESHADHSSLKQALERAEELCSQVNEGVREKENSDRLEWIQAHVQCESLAEQLIFNSLTNCLGPRKLLHSGKLYKTKSNKELHGFLFNDFLLLTYMVKQFAVSSGSEKLFSSKSNAQFKMYKTPIFLNEVLVKLPTDPSSDEPVFHISHIDRVYTLRTDNINERTAWVQKIKAASEQYIDTEKKKREKAYQARSQKTSGIGRLMVHVIEATELKACKPNGKSNPYCEISMGSQSYTTRTIQDTLNPKWNFNCQFFIKDLYQDVLCLTLFDRDQFSPDDFLGRTEIPVAKIRTEQESKGPVTRRLLLHEVPTGEVWVRFDLQLFEQKTLL</sequence>
<dbReference type="GO" id="GO:0005737">
    <property type="term" value="C:cytoplasm"/>
    <property type="evidence" value="ECO:0007669"/>
    <property type="project" value="UniProtKB-SubCell"/>
</dbReference>
<evidence type="ECO:0000256" key="6">
    <source>
        <dbReference type="ARBA" id="ARBA00022737"/>
    </source>
</evidence>
<evidence type="ECO:0000313" key="18">
    <source>
        <dbReference type="Proteomes" id="UP000233180"/>
    </source>
</evidence>
<dbReference type="CDD" id="cd11990">
    <property type="entry name" value="SH3_Intersectin2_2"/>
    <property type="match status" value="1"/>
</dbReference>
<dbReference type="InterPro" id="IPR000008">
    <property type="entry name" value="C2_dom"/>
</dbReference>
<dbReference type="GO" id="GO:0005813">
    <property type="term" value="C:centrosome"/>
    <property type="evidence" value="ECO:0007669"/>
    <property type="project" value="Ensembl"/>
</dbReference>
<dbReference type="STRING" id="61621.ENSRBIP00000019482"/>
<evidence type="ECO:0000259" key="12">
    <source>
        <dbReference type="PROSITE" id="PS50003"/>
    </source>
</evidence>
<dbReference type="PROSITE" id="PS50222">
    <property type="entry name" value="EF_HAND_2"/>
    <property type="match status" value="2"/>
</dbReference>
<dbReference type="FunFam" id="1.20.900.10:FF:000011">
    <property type="entry name" value="Intersectin 1"/>
    <property type="match status" value="1"/>
</dbReference>
<feature type="compositionally biased region" description="Low complexity" evidence="10">
    <location>
        <begin position="227"/>
        <end position="238"/>
    </location>
</feature>
<feature type="domain" description="SH3" evidence="11">
    <location>
        <begin position="870"/>
        <end position="928"/>
    </location>
</feature>
<dbReference type="Pfam" id="PF14604">
    <property type="entry name" value="SH3_9"/>
    <property type="match status" value="2"/>
</dbReference>
<feature type="domain" description="SH3" evidence="11">
    <location>
        <begin position="729"/>
        <end position="790"/>
    </location>
</feature>
<dbReference type="CDD" id="cd22265">
    <property type="entry name" value="UDM1_RNF168"/>
    <property type="match status" value="1"/>
</dbReference>
<dbReference type="GeneTree" id="ENSGT00940000155936"/>
<dbReference type="InterPro" id="IPR035738">
    <property type="entry name" value="Intersectin-2_SH3_2"/>
</dbReference>
<feature type="domain" description="EF-hand" evidence="16">
    <location>
        <begin position="285"/>
        <end position="320"/>
    </location>
</feature>
<dbReference type="SMART" id="SM00326">
    <property type="entry name" value="SH3"/>
    <property type="match status" value="5"/>
</dbReference>
<dbReference type="GO" id="GO:1903861">
    <property type="term" value="P:positive regulation of dendrite extension"/>
    <property type="evidence" value="ECO:0007669"/>
    <property type="project" value="Ensembl"/>
</dbReference>
<dbReference type="Gene3D" id="1.20.900.10">
    <property type="entry name" value="Dbl homology (DH) domain"/>
    <property type="match status" value="1"/>
</dbReference>
<dbReference type="OMA" id="IQPRERM"/>
<dbReference type="PROSITE" id="PS00018">
    <property type="entry name" value="EF_HAND_1"/>
    <property type="match status" value="1"/>
</dbReference>
<keyword evidence="8" id="KW-0175">Coiled coil</keyword>
<dbReference type="InterPro" id="IPR035899">
    <property type="entry name" value="DBL_dom_sf"/>
</dbReference>
<dbReference type="InterPro" id="IPR000261">
    <property type="entry name" value="EH_dom"/>
</dbReference>
<dbReference type="FunFam" id="2.30.30.40:FF:000041">
    <property type="entry name" value="Intersectin 1"/>
    <property type="match status" value="1"/>
</dbReference>
<keyword evidence="7" id="KW-0106">Calcium</keyword>
<dbReference type="CDD" id="cd00160">
    <property type="entry name" value="RhoGEF"/>
    <property type="match status" value="1"/>
</dbReference>
<dbReference type="InterPro" id="IPR001849">
    <property type="entry name" value="PH_domain"/>
</dbReference>
<evidence type="ECO:0000259" key="15">
    <source>
        <dbReference type="PROSITE" id="PS50031"/>
    </source>
</evidence>
<feature type="region of interest" description="Disordered" evidence="10">
    <location>
        <begin position="808"/>
        <end position="829"/>
    </location>
</feature>
<evidence type="ECO:0000259" key="13">
    <source>
        <dbReference type="PROSITE" id="PS50004"/>
    </source>
</evidence>
<dbReference type="SUPFAM" id="SSF48065">
    <property type="entry name" value="DBL homology domain (DH-domain)"/>
    <property type="match status" value="1"/>
</dbReference>
<keyword evidence="3" id="KW-0963">Cytoplasm</keyword>
<feature type="domain" description="DH" evidence="14">
    <location>
        <begin position="1181"/>
        <end position="1367"/>
    </location>
</feature>
<dbReference type="PRINTS" id="PR00499">
    <property type="entry name" value="P67PHOX"/>
</dbReference>
<feature type="domain" description="EH" evidence="15">
    <location>
        <begin position="30"/>
        <end position="118"/>
    </location>
</feature>
<dbReference type="Pfam" id="PF00018">
    <property type="entry name" value="SH3_1"/>
    <property type="match status" value="2"/>
</dbReference>
<gene>
    <name evidence="17" type="primary">ITSN2</name>
</gene>
<evidence type="ECO:0000259" key="11">
    <source>
        <dbReference type="PROSITE" id="PS50002"/>
    </source>
</evidence>
<dbReference type="SMART" id="SM00239">
    <property type="entry name" value="C2"/>
    <property type="match status" value="1"/>
</dbReference>
<dbReference type="InterPro" id="IPR035737">
    <property type="entry name" value="Intersectin-2_SH3_1"/>
</dbReference>
<dbReference type="CDD" id="cd08375">
    <property type="entry name" value="C2_Intersectin"/>
    <property type="match status" value="1"/>
</dbReference>
<dbReference type="Pfam" id="PF00621">
    <property type="entry name" value="RhoGEF"/>
    <property type="match status" value="1"/>
</dbReference>
<feature type="domain" description="SH3" evidence="11">
    <location>
        <begin position="953"/>
        <end position="1011"/>
    </location>
</feature>
<dbReference type="Gene3D" id="1.10.238.10">
    <property type="entry name" value="EF-hand"/>
    <property type="match status" value="2"/>
</dbReference>
<feature type="domain" description="SH3" evidence="11">
    <location>
        <begin position="1099"/>
        <end position="1158"/>
    </location>
</feature>
<dbReference type="GO" id="GO:0006897">
    <property type="term" value="P:endocytosis"/>
    <property type="evidence" value="ECO:0007669"/>
    <property type="project" value="UniProtKB-KW"/>
</dbReference>
<dbReference type="CDD" id="cd11992">
    <property type="entry name" value="SH3_Intersectin2_3"/>
    <property type="match status" value="1"/>
</dbReference>
<dbReference type="FunFam" id="2.30.30.40:FF:000024">
    <property type="entry name" value="Intersectin 1"/>
    <property type="match status" value="1"/>
</dbReference>
<dbReference type="FunFam" id="1.10.238.10:FF:000046">
    <property type="entry name" value="intersectin-1 isoform X2"/>
    <property type="match status" value="1"/>
</dbReference>
<evidence type="ECO:0000256" key="1">
    <source>
        <dbReference type="ARBA" id="ARBA00004496"/>
    </source>
</evidence>
<dbReference type="CDD" id="cd13264">
    <property type="entry name" value="PH_ITSN"/>
    <property type="match status" value="1"/>
</dbReference>
<feature type="compositionally biased region" description="Low complexity" evidence="10">
    <location>
        <begin position="808"/>
        <end position="821"/>
    </location>
</feature>
<dbReference type="SMART" id="SM00027">
    <property type="entry name" value="EH"/>
    <property type="match status" value="2"/>
</dbReference>
<dbReference type="Ensembl" id="ENSRBIT00000043355.1">
    <property type="protein sequence ID" value="ENSRBIP00000019482.1"/>
    <property type="gene ID" value="ENSRBIG00000033688.1"/>
</dbReference>
<dbReference type="SMART" id="SM00054">
    <property type="entry name" value="EFh"/>
    <property type="match status" value="2"/>
</dbReference>
<dbReference type="SMART" id="SM00233">
    <property type="entry name" value="PH"/>
    <property type="match status" value="1"/>
</dbReference>
<evidence type="ECO:0000256" key="5">
    <source>
        <dbReference type="ARBA" id="ARBA00022723"/>
    </source>
</evidence>
<keyword evidence="18" id="KW-1185">Reference proteome</keyword>
<evidence type="ECO:0000256" key="9">
    <source>
        <dbReference type="PROSITE-ProRule" id="PRU00192"/>
    </source>
</evidence>
<feature type="domain" description="C2" evidence="13">
    <location>
        <begin position="1524"/>
        <end position="1640"/>
    </location>
</feature>
<feature type="region of interest" description="Disordered" evidence="10">
    <location>
        <begin position="227"/>
        <end position="249"/>
    </location>
</feature>
<dbReference type="InterPro" id="IPR011992">
    <property type="entry name" value="EF-hand-dom_pair"/>
</dbReference>
<feature type="domain" description="PH" evidence="12">
    <location>
        <begin position="1406"/>
        <end position="1516"/>
    </location>
</feature>
<dbReference type="InterPro" id="IPR035739">
    <property type="entry name" value="Intersectin-2_SH3_3"/>
</dbReference>
<evidence type="ECO:0000256" key="8">
    <source>
        <dbReference type="ARBA" id="ARBA00023054"/>
    </source>
</evidence>
<dbReference type="PROSITE" id="PS50003">
    <property type="entry name" value="PH_DOMAIN"/>
    <property type="match status" value="1"/>
</dbReference>
<dbReference type="InterPro" id="IPR035892">
    <property type="entry name" value="C2_domain_sf"/>
</dbReference>
<organism evidence="17 18">
    <name type="scientific">Rhinopithecus bieti</name>
    <name type="common">Black snub-nosed monkey</name>
    <name type="synonym">Pygathrix bieti</name>
    <dbReference type="NCBI Taxonomy" id="61621"/>
    <lineage>
        <taxon>Eukaryota</taxon>
        <taxon>Metazoa</taxon>
        <taxon>Chordata</taxon>
        <taxon>Craniata</taxon>
        <taxon>Vertebrata</taxon>
        <taxon>Euteleostomi</taxon>
        <taxon>Mammalia</taxon>
        <taxon>Eutheria</taxon>
        <taxon>Euarchontoglires</taxon>
        <taxon>Primates</taxon>
        <taxon>Haplorrhini</taxon>
        <taxon>Catarrhini</taxon>
        <taxon>Cercopithecidae</taxon>
        <taxon>Colobinae</taxon>
        <taxon>Rhinopithecus</taxon>
    </lineage>
</organism>
<reference evidence="17 18" key="1">
    <citation type="submission" date="2016-06" db="EMBL/GenBank/DDBJ databases">
        <title>Genome of Rhinopithecus bieti.</title>
        <authorList>
            <person name="Wu"/>
            <person name="C.-I. and Zhang"/>
            <person name="Y."/>
        </authorList>
    </citation>
    <scope>NUCLEOTIDE SEQUENCE</scope>
</reference>
<evidence type="ECO:0000256" key="3">
    <source>
        <dbReference type="ARBA" id="ARBA00022490"/>
    </source>
</evidence>
<evidence type="ECO:0000259" key="16">
    <source>
        <dbReference type="PROSITE" id="PS50222"/>
    </source>
</evidence>
<dbReference type="CDD" id="cd11994">
    <property type="entry name" value="SH3_Intersectin2_4"/>
    <property type="match status" value="1"/>
</dbReference>
<dbReference type="PROSITE" id="PS50004">
    <property type="entry name" value="C2"/>
    <property type="match status" value="1"/>
</dbReference>
<dbReference type="InterPro" id="IPR051480">
    <property type="entry name" value="Endocytic_GEF_Adapter"/>
</dbReference>
<dbReference type="PROSITE" id="PS50010">
    <property type="entry name" value="DH_2"/>
    <property type="match status" value="1"/>
</dbReference>
<dbReference type="InterPro" id="IPR000219">
    <property type="entry name" value="DH_dom"/>
</dbReference>
<evidence type="ECO:0000259" key="14">
    <source>
        <dbReference type="PROSITE" id="PS50010"/>
    </source>
</evidence>
<feature type="domain" description="EH" evidence="15">
    <location>
        <begin position="252"/>
        <end position="341"/>
    </location>
</feature>
<feature type="domain" description="EF-hand" evidence="16">
    <location>
        <begin position="62"/>
        <end position="97"/>
    </location>
</feature>
<dbReference type="PRINTS" id="PR00452">
    <property type="entry name" value="SH3DOMAIN"/>
</dbReference>
<evidence type="ECO:0000256" key="10">
    <source>
        <dbReference type="SAM" id="MobiDB-lite"/>
    </source>
</evidence>
<accession>A0A2K6L7J7</accession>
<dbReference type="SUPFAM" id="SSF47473">
    <property type="entry name" value="EF-hand"/>
    <property type="match status" value="2"/>
</dbReference>
<dbReference type="InterPro" id="IPR002048">
    <property type="entry name" value="EF_hand_dom"/>
</dbReference>
<evidence type="ECO:0000256" key="4">
    <source>
        <dbReference type="ARBA" id="ARBA00022583"/>
    </source>
</evidence>
<dbReference type="CDD" id="cd11988">
    <property type="entry name" value="SH3_Intersectin2_1"/>
    <property type="match status" value="1"/>
</dbReference>
<protein>
    <submittedName>
        <fullName evidence="17">Intersectin 2</fullName>
    </submittedName>
</protein>
<dbReference type="Pfam" id="PF00168">
    <property type="entry name" value="C2"/>
    <property type="match status" value="1"/>
</dbReference>
<dbReference type="Gene3D" id="2.30.29.30">
    <property type="entry name" value="Pleckstrin-homology domain (PH domain)/Phosphotyrosine-binding domain (PTB)"/>
    <property type="match status" value="1"/>
</dbReference>
<dbReference type="PROSITE" id="PS50002">
    <property type="entry name" value="SH3"/>
    <property type="match status" value="5"/>
</dbReference>
<dbReference type="SUPFAM" id="SSF50729">
    <property type="entry name" value="PH domain-like"/>
    <property type="match status" value="1"/>
</dbReference>
<feature type="region of interest" description="Disordered" evidence="10">
    <location>
        <begin position="682"/>
        <end position="725"/>
    </location>
</feature>
<proteinExistence type="predicted"/>
<keyword evidence="2 9" id="KW-0728">SH3 domain</keyword>
<dbReference type="InterPro" id="IPR035741">
    <property type="entry name" value="Intersectin-2_SH3_5"/>
</dbReference>
<dbReference type="InterPro" id="IPR036028">
    <property type="entry name" value="SH3-like_dom_sf"/>
</dbReference>
<feature type="domain" description="SH3" evidence="11">
    <location>
        <begin position="1025"/>
        <end position="1089"/>
    </location>
</feature>
<dbReference type="Gene3D" id="2.30.30.40">
    <property type="entry name" value="SH3 Domains"/>
    <property type="match status" value="5"/>
</dbReference>
<dbReference type="InterPro" id="IPR011993">
    <property type="entry name" value="PH-like_dom_sf"/>
</dbReference>
<dbReference type="InterPro" id="IPR001452">
    <property type="entry name" value="SH3_domain"/>
</dbReference>
<dbReference type="FunFam" id="2.30.30.40:FF:000282">
    <property type="entry name" value="Intersectin 2"/>
    <property type="match status" value="1"/>
</dbReference>
<dbReference type="Pfam" id="PF07653">
    <property type="entry name" value="SH3_2"/>
    <property type="match status" value="1"/>
</dbReference>
<dbReference type="PANTHER" id="PTHR46006:SF6">
    <property type="entry name" value="INTERSECTIN-2 ISOFORM X1"/>
    <property type="match status" value="1"/>
</dbReference>
<dbReference type="Pfam" id="PF16652">
    <property type="entry name" value="PH_13"/>
    <property type="match status" value="1"/>
</dbReference>
<evidence type="ECO:0000256" key="2">
    <source>
        <dbReference type="ARBA" id="ARBA00022443"/>
    </source>
</evidence>
<dbReference type="FunFam" id="2.30.29.30:FF:000069">
    <property type="entry name" value="Intersectin 1"/>
    <property type="match status" value="1"/>
</dbReference>
<dbReference type="SUPFAM" id="SSF49562">
    <property type="entry name" value="C2 domain (Calcium/lipid-binding domain, CaLB)"/>
    <property type="match status" value="1"/>
</dbReference>
<reference evidence="17" key="3">
    <citation type="submission" date="2025-09" db="UniProtKB">
        <authorList>
            <consortium name="Ensembl"/>
        </authorList>
    </citation>
    <scope>IDENTIFICATION</scope>
</reference>
<dbReference type="CDD" id="cd00052">
    <property type="entry name" value="EH"/>
    <property type="match status" value="2"/>
</dbReference>
<name>A0A2K6L7J7_RHIBE</name>
<dbReference type="Gene3D" id="2.60.40.150">
    <property type="entry name" value="C2 domain"/>
    <property type="match status" value="1"/>
</dbReference>
<dbReference type="GO" id="GO:0035025">
    <property type="term" value="P:positive regulation of Rho protein signal transduction"/>
    <property type="evidence" value="ECO:0007669"/>
    <property type="project" value="TreeGrafter"/>
</dbReference>
<comment type="subcellular location">
    <subcellularLocation>
        <location evidence="1">Cytoplasm</location>
    </subcellularLocation>
</comment>
<dbReference type="SMART" id="SM00325">
    <property type="entry name" value="RhoGEF"/>
    <property type="match status" value="1"/>
</dbReference>
<dbReference type="Pfam" id="PF12763">
    <property type="entry name" value="EH"/>
    <property type="match status" value="2"/>
</dbReference>
<dbReference type="InterPro" id="IPR035740">
    <property type="entry name" value="Intersectin-2_SH3_4"/>
</dbReference>
<keyword evidence="4" id="KW-0254">Endocytosis</keyword>
<evidence type="ECO:0000313" key="17">
    <source>
        <dbReference type="Ensembl" id="ENSRBIP00000019482.1"/>
    </source>
</evidence>
<reference evidence="17" key="2">
    <citation type="submission" date="2025-08" db="UniProtKB">
        <authorList>
            <consortium name="Ensembl"/>
        </authorList>
    </citation>
    <scope>IDENTIFICATION</scope>
</reference>
<dbReference type="PROSITE" id="PS50031">
    <property type="entry name" value="EH"/>
    <property type="match status" value="2"/>
</dbReference>
<feature type="region of interest" description="Disordered" evidence="10">
    <location>
        <begin position="359"/>
        <end position="386"/>
    </location>
</feature>
<dbReference type="FunFam" id="2.60.40.150:FF:000029">
    <property type="entry name" value="Intersectin 1"/>
    <property type="match status" value="1"/>
</dbReference>
<dbReference type="GO" id="GO:0005509">
    <property type="term" value="F:calcium ion binding"/>
    <property type="evidence" value="ECO:0007669"/>
    <property type="project" value="InterPro"/>
</dbReference>
<keyword evidence="5" id="KW-0479">Metal-binding</keyword>
<dbReference type="FunFam" id="1.10.238.10:FF:000055">
    <property type="entry name" value="Intersectin-1 isoform 1"/>
    <property type="match status" value="1"/>
</dbReference>
<dbReference type="InterPro" id="IPR018247">
    <property type="entry name" value="EF_Hand_1_Ca_BS"/>
</dbReference>
<dbReference type="SUPFAM" id="SSF50044">
    <property type="entry name" value="SH3-domain"/>
    <property type="match status" value="5"/>
</dbReference>
<dbReference type="PANTHER" id="PTHR46006">
    <property type="entry name" value="RHO GUANINE NUCLEOTIDE EXCHANGE FACTOR AT 64C, ISOFORM A"/>
    <property type="match status" value="1"/>
</dbReference>
<evidence type="ECO:0000256" key="7">
    <source>
        <dbReference type="ARBA" id="ARBA00022837"/>
    </source>
</evidence>
<dbReference type="Proteomes" id="UP000233180">
    <property type="component" value="Unassembled WGS sequence"/>
</dbReference>
<dbReference type="GO" id="GO:0005085">
    <property type="term" value="F:guanyl-nucleotide exchange factor activity"/>
    <property type="evidence" value="ECO:0007669"/>
    <property type="project" value="InterPro"/>
</dbReference>